<feature type="compositionally biased region" description="Polar residues" evidence="1">
    <location>
        <begin position="47"/>
        <end position="67"/>
    </location>
</feature>
<proteinExistence type="predicted"/>
<dbReference type="Proteomes" id="UP001285441">
    <property type="component" value="Unassembled WGS sequence"/>
</dbReference>
<comment type="caution">
    <text evidence="2">The sequence shown here is derived from an EMBL/GenBank/DDBJ whole genome shotgun (WGS) entry which is preliminary data.</text>
</comment>
<feature type="compositionally biased region" description="Low complexity" evidence="1">
    <location>
        <begin position="21"/>
        <end position="46"/>
    </location>
</feature>
<reference evidence="2" key="2">
    <citation type="submission" date="2023-06" db="EMBL/GenBank/DDBJ databases">
        <authorList>
            <consortium name="Lawrence Berkeley National Laboratory"/>
            <person name="Haridas S."/>
            <person name="Hensen N."/>
            <person name="Bonometti L."/>
            <person name="Westerberg I."/>
            <person name="Brannstrom I.O."/>
            <person name="Guillou S."/>
            <person name="Cros-Aarteil S."/>
            <person name="Calhoun S."/>
            <person name="Kuo A."/>
            <person name="Mondo S."/>
            <person name="Pangilinan J."/>
            <person name="Riley R."/>
            <person name="LaButti K."/>
            <person name="Andreopoulos B."/>
            <person name="Lipzen A."/>
            <person name="Chen C."/>
            <person name="Yanf M."/>
            <person name="Daum C."/>
            <person name="Ng V."/>
            <person name="Clum A."/>
            <person name="Steindorff A."/>
            <person name="Ohm R."/>
            <person name="Martin F."/>
            <person name="Silar P."/>
            <person name="Natvig D."/>
            <person name="Lalanne C."/>
            <person name="Gautier V."/>
            <person name="Ament-velasquez S.L."/>
            <person name="Kruys A."/>
            <person name="Hutchinson M.I."/>
            <person name="Powell A.J."/>
            <person name="Barry K."/>
            <person name="Miller A.N."/>
            <person name="Grigoriev I.V."/>
            <person name="Debuchy R."/>
            <person name="Gladieux P."/>
            <person name="Thoren M.H."/>
            <person name="Johannesson H."/>
        </authorList>
    </citation>
    <scope>NUCLEOTIDE SEQUENCE</scope>
    <source>
        <strain evidence="2">CBS 232.78</strain>
    </source>
</reference>
<feature type="compositionally biased region" description="Low complexity" evidence="1">
    <location>
        <begin position="68"/>
        <end position="86"/>
    </location>
</feature>
<evidence type="ECO:0000313" key="2">
    <source>
        <dbReference type="EMBL" id="KAK3387366.1"/>
    </source>
</evidence>
<organism evidence="2 3">
    <name type="scientific">Podospora didyma</name>
    <dbReference type="NCBI Taxonomy" id="330526"/>
    <lineage>
        <taxon>Eukaryota</taxon>
        <taxon>Fungi</taxon>
        <taxon>Dikarya</taxon>
        <taxon>Ascomycota</taxon>
        <taxon>Pezizomycotina</taxon>
        <taxon>Sordariomycetes</taxon>
        <taxon>Sordariomycetidae</taxon>
        <taxon>Sordariales</taxon>
        <taxon>Podosporaceae</taxon>
        <taxon>Podospora</taxon>
    </lineage>
</organism>
<dbReference type="AlphaFoldDB" id="A0AAE0U1G6"/>
<protein>
    <submittedName>
        <fullName evidence="2">Uncharacterized protein</fullName>
    </submittedName>
</protein>
<evidence type="ECO:0000313" key="3">
    <source>
        <dbReference type="Proteomes" id="UP001285441"/>
    </source>
</evidence>
<name>A0AAE0U1G6_9PEZI</name>
<keyword evidence="3" id="KW-1185">Reference proteome</keyword>
<sequence length="178" mass="18434">MGSRNNNTCAAADGGVAETQITQSGTTISSSATIQTPGGNNNNNNGVLTTSQSSAYTSVPPRSSTILSDPSPSTSQPRSSSTSDPSILGGRCANGWGSDCICLDESTCRNKWKGTPYTGYSPNWPCPNEPDNVMACVVKPCLGQVAPAQCLWKEACSTTDAKLICPGGSDFICCGHSW</sequence>
<reference evidence="2" key="1">
    <citation type="journal article" date="2023" name="Mol. Phylogenet. Evol.">
        <title>Genome-scale phylogeny and comparative genomics of the fungal order Sordariales.</title>
        <authorList>
            <person name="Hensen N."/>
            <person name="Bonometti L."/>
            <person name="Westerberg I."/>
            <person name="Brannstrom I.O."/>
            <person name="Guillou S."/>
            <person name="Cros-Aarteil S."/>
            <person name="Calhoun S."/>
            <person name="Haridas S."/>
            <person name="Kuo A."/>
            <person name="Mondo S."/>
            <person name="Pangilinan J."/>
            <person name="Riley R."/>
            <person name="LaButti K."/>
            <person name="Andreopoulos B."/>
            <person name="Lipzen A."/>
            <person name="Chen C."/>
            <person name="Yan M."/>
            <person name="Daum C."/>
            <person name="Ng V."/>
            <person name="Clum A."/>
            <person name="Steindorff A."/>
            <person name="Ohm R.A."/>
            <person name="Martin F."/>
            <person name="Silar P."/>
            <person name="Natvig D.O."/>
            <person name="Lalanne C."/>
            <person name="Gautier V."/>
            <person name="Ament-Velasquez S.L."/>
            <person name="Kruys A."/>
            <person name="Hutchinson M.I."/>
            <person name="Powell A.J."/>
            <person name="Barry K."/>
            <person name="Miller A.N."/>
            <person name="Grigoriev I.V."/>
            <person name="Debuchy R."/>
            <person name="Gladieux P."/>
            <person name="Hiltunen Thoren M."/>
            <person name="Johannesson H."/>
        </authorList>
    </citation>
    <scope>NUCLEOTIDE SEQUENCE</scope>
    <source>
        <strain evidence="2">CBS 232.78</strain>
    </source>
</reference>
<evidence type="ECO:0000256" key="1">
    <source>
        <dbReference type="SAM" id="MobiDB-lite"/>
    </source>
</evidence>
<accession>A0AAE0U1G6</accession>
<dbReference type="EMBL" id="JAULSW010000003">
    <property type="protein sequence ID" value="KAK3387366.1"/>
    <property type="molecule type" value="Genomic_DNA"/>
</dbReference>
<feature type="region of interest" description="Disordered" evidence="1">
    <location>
        <begin position="21"/>
        <end position="86"/>
    </location>
</feature>
<gene>
    <name evidence="2" type="ORF">B0H63DRAFT_392855</name>
</gene>